<protein>
    <submittedName>
        <fullName evidence="5">AraC family transcriptional regulator</fullName>
    </submittedName>
</protein>
<dbReference type="Gene3D" id="2.60.120.10">
    <property type="entry name" value="Jelly Rolls"/>
    <property type="match status" value="1"/>
</dbReference>
<dbReference type="Pfam" id="PF12833">
    <property type="entry name" value="HTH_18"/>
    <property type="match status" value="1"/>
</dbReference>
<keyword evidence="1" id="KW-0805">Transcription regulation</keyword>
<evidence type="ECO:0000256" key="1">
    <source>
        <dbReference type="ARBA" id="ARBA00023015"/>
    </source>
</evidence>
<keyword evidence="2" id="KW-0238">DNA-binding</keyword>
<gene>
    <name evidence="5" type="ORF">ACFFJ8_25705</name>
</gene>
<name>A0ABV6JFP9_9BACL</name>
<dbReference type="EMBL" id="JBHLVF010000041">
    <property type="protein sequence ID" value="MFC0394744.1"/>
    <property type="molecule type" value="Genomic_DNA"/>
</dbReference>
<feature type="domain" description="HTH araC/xylS-type" evidence="4">
    <location>
        <begin position="150"/>
        <end position="248"/>
    </location>
</feature>
<dbReference type="Gene3D" id="1.10.10.60">
    <property type="entry name" value="Homeodomain-like"/>
    <property type="match status" value="2"/>
</dbReference>
<sequence>MNFNLSFLQFYLLRESTSVEYHKHSCYEIVYYKRGTGITHIDGKKYKYGPNTFSIIRPRSLHDERHIEDTDLLFIGFHYDEVPVELPNGVYNDAAHRPVQQIFERMRDEIVNKKSYHTLQLNLLGSQLMLEIGRTPGLKAASVEPDDRIQYARNFIKENYMQPIQLKTLAALSGYSTDRFRHVFKERTGLSPMNFLMMERIEHAKKLLAKPDLKIASIAIECGFSTASQFSALFKHETGVTPKEFRELPAPPIEEIVEEESVAWPERAASYELNGKWLASSLYNKPTIGTNI</sequence>
<dbReference type="InterPro" id="IPR020449">
    <property type="entry name" value="Tscrpt_reg_AraC-type_HTH"/>
</dbReference>
<evidence type="ECO:0000256" key="3">
    <source>
        <dbReference type="ARBA" id="ARBA00023163"/>
    </source>
</evidence>
<dbReference type="InterPro" id="IPR018062">
    <property type="entry name" value="HTH_AraC-typ_CS"/>
</dbReference>
<dbReference type="PROSITE" id="PS01124">
    <property type="entry name" value="HTH_ARAC_FAMILY_2"/>
    <property type="match status" value="1"/>
</dbReference>
<reference evidence="5 6" key="1">
    <citation type="submission" date="2024-09" db="EMBL/GenBank/DDBJ databases">
        <authorList>
            <person name="Sun Q."/>
            <person name="Mori K."/>
        </authorList>
    </citation>
    <scope>NUCLEOTIDE SEQUENCE [LARGE SCALE GENOMIC DNA]</scope>
    <source>
        <strain evidence="5 6">CCM 4839</strain>
    </source>
</reference>
<keyword evidence="3" id="KW-0804">Transcription</keyword>
<dbReference type="InterPro" id="IPR037923">
    <property type="entry name" value="HTH-like"/>
</dbReference>
<dbReference type="InterPro" id="IPR014710">
    <property type="entry name" value="RmlC-like_jellyroll"/>
</dbReference>
<dbReference type="PANTHER" id="PTHR43280:SF28">
    <property type="entry name" value="HTH-TYPE TRANSCRIPTIONAL ACTIVATOR RHAS"/>
    <property type="match status" value="1"/>
</dbReference>
<dbReference type="SUPFAM" id="SSF51215">
    <property type="entry name" value="Regulatory protein AraC"/>
    <property type="match status" value="1"/>
</dbReference>
<proteinExistence type="predicted"/>
<dbReference type="CDD" id="cd02208">
    <property type="entry name" value="cupin_RmlC-like"/>
    <property type="match status" value="1"/>
</dbReference>
<dbReference type="RefSeq" id="WP_204815914.1">
    <property type="nucleotide sequence ID" value="NZ_JANHOF010000001.1"/>
</dbReference>
<dbReference type="InterPro" id="IPR018060">
    <property type="entry name" value="HTH_AraC"/>
</dbReference>
<evidence type="ECO:0000313" key="5">
    <source>
        <dbReference type="EMBL" id="MFC0394744.1"/>
    </source>
</evidence>
<evidence type="ECO:0000259" key="4">
    <source>
        <dbReference type="PROSITE" id="PS01124"/>
    </source>
</evidence>
<dbReference type="PROSITE" id="PS00041">
    <property type="entry name" value="HTH_ARAC_FAMILY_1"/>
    <property type="match status" value="1"/>
</dbReference>
<organism evidence="5 6">
    <name type="scientific">Paenibacillus mendelii</name>
    <dbReference type="NCBI Taxonomy" id="206163"/>
    <lineage>
        <taxon>Bacteria</taxon>
        <taxon>Bacillati</taxon>
        <taxon>Bacillota</taxon>
        <taxon>Bacilli</taxon>
        <taxon>Bacillales</taxon>
        <taxon>Paenibacillaceae</taxon>
        <taxon>Paenibacillus</taxon>
    </lineage>
</organism>
<dbReference type="Proteomes" id="UP001589818">
    <property type="component" value="Unassembled WGS sequence"/>
</dbReference>
<accession>A0ABV6JFP9</accession>
<comment type="caution">
    <text evidence="5">The sequence shown here is derived from an EMBL/GenBank/DDBJ whole genome shotgun (WGS) entry which is preliminary data.</text>
</comment>
<dbReference type="Pfam" id="PF02311">
    <property type="entry name" value="AraC_binding"/>
    <property type="match status" value="1"/>
</dbReference>
<dbReference type="SUPFAM" id="SSF46689">
    <property type="entry name" value="Homeodomain-like"/>
    <property type="match status" value="2"/>
</dbReference>
<evidence type="ECO:0000313" key="6">
    <source>
        <dbReference type="Proteomes" id="UP001589818"/>
    </source>
</evidence>
<dbReference type="SMART" id="SM00342">
    <property type="entry name" value="HTH_ARAC"/>
    <property type="match status" value="1"/>
</dbReference>
<dbReference type="InterPro" id="IPR009057">
    <property type="entry name" value="Homeodomain-like_sf"/>
</dbReference>
<dbReference type="InterPro" id="IPR003313">
    <property type="entry name" value="AraC-bd"/>
</dbReference>
<keyword evidence="6" id="KW-1185">Reference proteome</keyword>
<dbReference type="PANTHER" id="PTHR43280">
    <property type="entry name" value="ARAC-FAMILY TRANSCRIPTIONAL REGULATOR"/>
    <property type="match status" value="1"/>
</dbReference>
<evidence type="ECO:0000256" key="2">
    <source>
        <dbReference type="ARBA" id="ARBA00023125"/>
    </source>
</evidence>
<dbReference type="PRINTS" id="PR00032">
    <property type="entry name" value="HTHARAC"/>
</dbReference>